<name>F6GUX7_VITVI</name>
<reference evidence="2" key="1">
    <citation type="journal article" date="2007" name="Nature">
        <title>The grapevine genome sequence suggests ancestral hexaploidization in major angiosperm phyla.</title>
        <authorList>
            <consortium name="The French-Italian Public Consortium for Grapevine Genome Characterization."/>
            <person name="Jaillon O."/>
            <person name="Aury J.-M."/>
            <person name="Noel B."/>
            <person name="Policriti A."/>
            <person name="Clepet C."/>
            <person name="Casagrande A."/>
            <person name="Choisne N."/>
            <person name="Aubourg S."/>
            <person name="Vitulo N."/>
            <person name="Jubin C."/>
            <person name="Vezzi A."/>
            <person name="Legeai F."/>
            <person name="Hugueney P."/>
            <person name="Dasilva C."/>
            <person name="Horner D."/>
            <person name="Mica E."/>
            <person name="Jublot D."/>
            <person name="Poulain J."/>
            <person name="Bruyere C."/>
            <person name="Billault A."/>
            <person name="Segurens B."/>
            <person name="Gouyvenoux M."/>
            <person name="Ugarte E."/>
            <person name="Cattonaro F."/>
            <person name="Anthouard V."/>
            <person name="Vico V."/>
            <person name="Del Fabbro C."/>
            <person name="Alaux M."/>
            <person name="Di Gaspero G."/>
            <person name="Dumas V."/>
            <person name="Felice N."/>
            <person name="Paillard S."/>
            <person name="Juman I."/>
            <person name="Moroldo M."/>
            <person name="Scalabrin S."/>
            <person name="Canaguier A."/>
            <person name="Le Clainche I."/>
            <person name="Malacrida G."/>
            <person name="Durand E."/>
            <person name="Pesole G."/>
            <person name="Laucou V."/>
            <person name="Chatelet P."/>
            <person name="Merdinoglu D."/>
            <person name="Delledonne M."/>
            <person name="Pezzotti M."/>
            <person name="Lecharny A."/>
            <person name="Scarpelli C."/>
            <person name="Artiguenave F."/>
            <person name="Pe M.E."/>
            <person name="Valle G."/>
            <person name="Morgante M."/>
            <person name="Caboche M."/>
            <person name="Adam-Blondon A.-F."/>
            <person name="Weissenbach J."/>
            <person name="Quetier F."/>
            <person name="Wincker P."/>
        </authorList>
    </citation>
    <scope>NUCLEOTIDE SEQUENCE [LARGE SCALE GENOMIC DNA]</scope>
    <source>
        <strain evidence="2">cv. Pinot noir / PN40024</strain>
    </source>
</reference>
<protein>
    <submittedName>
        <fullName evidence="1">Uncharacterized protein</fullName>
    </submittedName>
</protein>
<evidence type="ECO:0000313" key="2">
    <source>
        <dbReference type="Proteomes" id="UP000009183"/>
    </source>
</evidence>
<gene>
    <name evidence="1" type="ordered locus">VIT_06s0004g05520</name>
</gene>
<evidence type="ECO:0000313" key="1">
    <source>
        <dbReference type="EMBL" id="CCB43535.1"/>
    </source>
</evidence>
<dbReference type="HOGENOM" id="CLU_3411319_0_0_1"/>
<sequence length="29" mass="3382">MGCSRVPKVVLLHLCWIPWLWACDIPTLM</sequence>
<dbReference type="Proteomes" id="UP000009183">
    <property type="component" value="Chromosome 6"/>
</dbReference>
<accession>F6GUX7</accession>
<proteinExistence type="predicted"/>
<keyword evidence="2" id="KW-1185">Reference proteome</keyword>
<dbReference type="InParanoid" id="F6GUX7"/>
<dbReference type="PaxDb" id="29760-VIT_06s0004g05520.t01"/>
<organism evidence="1 2">
    <name type="scientific">Vitis vinifera</name>
    <name type="common">Grape</name>
    <dbReference type="NCBI Taxonomy" id="29760"/>
    <lineage>
        <taxon>Eukaryota</taxon>
        <taxon>Viridiplantae</taxon>
        <taxon>Streptophyta</taxon>
        <taxon>Embryophyta</taxon>
        <taxon>Tracheophyta</taxon>
        <taxon>Spermatophyta</taxon>
        <taxon>Magnoliopsida</taxon>
        <taxon>eudicotyledons</taxon>
        <taxon>Gunneridae</taxon>
        <taxon>Pentapetalae</taxon>
        <taxon>rosids</taxon>
        <taxon>Vitales</taxon>
        <taxon>Vitaceae</taxon>
        <taxon>Viteae</taxon>
        <taxon>Vitis</taxon>
    </lineage>
</organism>
<dbReference type="EMBL" id="FN594951">
    <property type="protein sequence ID" value="CCB43535.1"/>
    <property type="molecule type" value="Genomic_DNA"/>
</dbReference>
<dbReference type="AlphaFoldDB" id="F6GUX7"/>